<sequence>MIFLSVTGSAGGQASVVVSKDCRYLICTSQWDNARQEAATTVSVVASKTEIQDGTKDLLVSFANLVVADPSPYQQIFQGFKIPSVQRNHGIHLHAAGSDSDVALLRRA</sequence>
<keyword evidence="2" id="KW-1185">Reference proteome</keyword>
<accession>A0A2T7NCF0</accession>
<evidence type="ECO:0000313" key="1">
    <source>
        <dbReference type="EMBL" id="PVD18849.1"/>
    </source>
</evidence>
<name>A0A2T7NCF0_POMCA</name>
<proteinExistence type="predicted"/>
<dbReference type="Proteomes" id="UP000245119">
    <property type="component" value="Linkage Group LG14"/>
</dbReference>
<gene>
    <name evidence="1" type="ORF">C0Q70_21406</name>
</gene>
<reference evidence="1 2" key="1">
    <citation type="submission" date="2018-04" db="EMBL/GenBank/DDBJ databases">
        <title>The genome of golden apple snail Pomacea canaliculata provides insight into stress tolerance and invasive adaptation.</title>
        <authorList>
            <person name="Liu C."/>
            <person name="Liu B."/>
            <person name="Ren Y."/>
            <person name="Zhang Y."/>
            <person name="Wang H."/>
            <person name="Li S."/>
            <person name="Jiang F."/>
            <person name="Yin L."/>
            <person name="Zhang G."/>
            <person name="Qian W."/>
            <person name="Fan W."/>
        </authorList>
    </citation>
    <scope>NUCLEOTIDE SEQUENCE [LARGE SCALE GENOMIC DNA]</scope>
    <source>
        <strain evidence="1">SZHN2017</strain>
        <tissue evidence="1">Muscle</tissue>
    </source>
</reference>
<comment type="caution">
    <text evidence="1">The sequence shown here is derived from an EMBL/GenBank/DDBJ whole genome shotgun (WGS) entry which is preliminary data.</text>
</comment>
<dbReference type="EMBL" id="PZQS01000014">
    <property type="protein sequence ID" value="PVD18849.1"/>
    <property type="molecule type" value="Genomic_DNA"/>
</dbReference>
<evidence type="ECO:0000313" key="2">
    <source>
        <dbReference type="Proteomes" id="UP000245119"/>
    </source>
</evidence>
<protein>
    <submittedName>
        <fullName evidence="1">Uncharacterized protein</fullName>
    </submittedName>
</protein>
<dbReference type="AlphaFoldDB" id="A0A2T7NCF0"/>
<organism evidence="1 2">
    <name type="scientific">Pomacea canaliculata</name>
    <name type="common">Golden apple snail</name>
    <dbReference type="NCBI Taxonomy" id="400727"/>
    <lineage>
        <taxon>Eukaryota</taxon>
        <taxon>Metazoa</taxon>
        <taxon>Spiralia</taxon>
        <taxon>Lophotrochozoa</taxon>
        <taxon>Mollusca</taxon>
        <taxon>Gastropoda</taxon>
        <taxon>Caenogastropoda</taxon>
        <taxon>Architaenioglossa</taxon>
        <taxon>Ampullarioidea</taxon>
        <taxon>Ampullariidae</taxon>
        <taxon>Pomacea</taxon>
    </lineage>
</organism>
<dbReference type="OrthoDB" id="10001041at2759"/>